<accession>A0A073IIR4</accession>
<proteinExistence type="predicted"/>
<reference evidence="1 2" key="1">
    <citation type="submission" date="2014-01" db="EMBL/GenBank/DDBJ databases">
        <title>Sulfitobacter donghicola JCM 14565 Genome Sequencing.</title>
        <authorList>
            <person name="Lai Q."/>
            <person name="Hong Z."/>
        </authorList>
    </citation>
    <scope>NUCLEOTIDE SEQUENCE [LARGE SCALE GENOMIC DNA]</scope>
    <source>
        <strain evidence="1 2">JCM 14565</strain>
    </source>
</reference>
<gene>
    <name evidence="1" type="ORF">DSW25_10660</name>
</gene>
<dbReference type="eggNOG" id="ENOG5033HY6">
    <property type="taxonomic scope" value="Bacteria"/>
</dbReference>
<keyword evidence="2" id="KW-1185">Reference proteome</keyword>
<dbReference type="Proteomes" id="UP000027734">
    <property type="component" value="Unassembled WGS sequence"/>
</dbReference>
<dbReference type="STRING" id="1300350.Z948_3019"/>
<sequence length="88" mass="9096">MSTQTNGTPTPPKVKELATQAAKLPKTALLGVFGNTNAPKALILLPQGETKTVQVGDSIGADTVLAIGKDQLVLARGASQRILHLPRG</sequence>
<dbReference type="EMBL" id="JAMC01000003">
    <property type="protein sequence ID" value="KEJ89460.1"/>
    <property type="molecule type" value="Genomic_DNA"/>
</dbReference>
<dbReference type="RefSeq" id="WP_025060317.1">
    <property type="nucleotide sequence ID" value="NZ_JAMC01000003.1"/>
</dbReference>
<dbReference type="AlphaFoldDB" id="A0A073IIR4"/>
<organism evidence="1 2">
    <name type="scientific">Sulfitobacter donghicola DSW-25 = KCTC 12864 = JCM 14565</name>
    <dbReference type="NCBI Taxonomy" id="1300350"/>
    <lineage>
        <taxon>Bacteria</taxon>
        <taxon>Pseudomonadati</taxon>
        <taxon>Pseudomonadota</taxon>
        <taxon>Alphaproteobacteria</taxon>
        <taxon>Rhodobacterales</taxon>
        <taxon>Roseobacteraceae</taxon>
        <taxon>Sulfitobacter</taxon>
    </lineage>
</organism>
<evidence type="ECO:0000313" key="2">
    <source>
        <dbReference type="Proteomes" id="UP000027734"/>
    </source>
</evidence>
<name>A0A073IIR4_9RHOB</name>
<evidence type="ECO:0000313" key="1">
    <source>
        <dbReference type="EMBL" id="KEJ89460.1"/>
    </source>
</evidence>
<comment type="caution">
    <text evidence="1">The sequence shown here is derived from an EMBL/GenBank/DDBJ whole genome shotgun (WGS) entry which is preliminary data.</text>
</comment>
<protein>
    <submittedName>
        <fullName evidence="1">Pilus assembly protein PilZ</fullName>
    </submittedName>
</protein>
<dbReference type="OrthoDB" id="7652348at2"/>